<organism evidence="1 2">
    <name type="scientific">Devosia crocina</name>
    <dbReference type="NCBI Taxonomy" id="429728"/>
    <lineage>
        <taxon>Bacteria</taxon>
        <taxon>Pseudomonadati</taxon>
        <taxon>Pseudomonadota</taxon>
        <taxon>Alphaproteobacteria</taxon>
        <taxon>Hyphomicrobiales</taxon>
        <taxon>Devosiaceae</taxon>
        <taxon>Devosia</taxon>
    </lineage>
</organism>
<gene>
    <name evidence="1" type="ORF">SAMN05216456_3498</name>
</gene>
<dbReference type="STRING" id="429728.SAMN05216456_3498"/>
<evidence type="ECO:0000313" key="1">
    <source>
        <dbReference type="EMBL" id="SFV38560.1"/>
    </source>
</evidence>
<proteinExistence type="predicted"/>
<reference evidence="1 2" key="1">
    <citation type="submission" date="2016-10" db="EMBL/GenBank/DDBJ databases">
        <authorList>
            <person name="de Groot N.N."/>
        </authorList>
    </citation>
    <scope>NUCLEOTIDE SEQUENCE [LARGE SCALE GENOMIC DNA]</scope>
    <source>
        <strain evidence="1 2">IPL20</strain>
    </source>
</reference>
<dbReference type="Proteomes" id="UP000199074">
    <property type="component" value="Unassembled WGS sequence"/>
</dbReference>
<dbReference type="InterPro" id="IPR046574">
    <property type="entry name" value="DUF6634"/>
</dbReference>
<dbReference type="RefSeq" id="WP_092426823.1">
    <property type="nucleotide sequence ID" value="NZ_FPCK01000004.1"/>
</dbReference>
<accession>A0A1I7NV97</accession>
<dbReference type="AlphaFoldDB" id="A0A1I7NV97"/>
<dbReference type="EMBL" id="FPCK01000004">
    <property type="protein sequence ID" value="SFV38560.1"/>
    <property type="molecule type" value="Genomic_DNA"/>
</dbReference>
<evidence type="ECO:0000313" key="2">
    <source>
        <dbReference type="Proteomes" id="UP000199074"/>
    </source>
</evidence>
<name>A0A1I7NV97_9HYPH</name>
<dbReference type="OrthoDB" id="7870532at2"/>
<protein>
    <submittedName>
        <fullName evidence="1">Uncharacterized protein</fullName>
    </submittedName>
</protein>
<dbReference type="Pfam" id="PF20339">
    <property type="entry name" value="DUF6634"/>
    <property type="match status" value="1"/>
</dbReference>
<sequence length="98" mass="10899">MVHLSRETVREGLQAALAIRTGKLPTQAELEAAPQISQWAWTDAEAGVPRLFGWVEGHPELGTGWCTTSVVLAMDMERRWARTVSRLYRLAEPLSPGK</sequence>
<keyword evidence="2" id="KW-1185">Reference proteome</keyword>